<proteinExistence type="predicted"/>
<feature type="domain" description="Nudix hydrolase" evidence="3">
    <location>
        <begin position="200"/>
        <end position="335"/>
    </location>
</feature>
<evidence type="ECO:0000256" key="1">
    <source>
        <dbReference type="ARBA" id="ARBA00022679"/>
    </source>
</evidence>
<reference evidence="4 5" key="1">
    <citation type="submission" date="2018-06" db="EMBL/GenBank/DDBJ databases">
        <authorList>
            <consortium name="Pathogen Informatics"/>
            <person name="Doyle S."/>
        </authorList>
    </citation>
    <scope>NUCLEOTIDE SEQUENCE [LARGE SCALE GENOMIC DNA]</scope>
    <source>
        <strain evidence="4 5">NCTC13294</strain>
    </source>
</reference>
<keyword evidence="5" id="KW-1185">Reference proteome</keyword>
<name>A0A381DYS9_9GAMM</name>
<dbReference type="InterPro" id="IPR000086">
    <property type="entry name" value="NUDIX_hydrolase_dom"/>
</dbReference>
<dbReference type="NCBIfam" id="TIGR00125">
    <property type="entry name" value="cyt_tran_rel"/>
    <property type="match status" value="1"/>
</dbReference>
<dbReference type="EMBL" id="UFUW01000001">
    <property type="protein sequence ID" value="SUX18567.1"/>
    <property type="molecule type" value="Genomic_DNA"/>
</dbReference>
<dbReference type="PANTHER" id="PTHR21342">
    <property type="entry name" value="PHOSPHOPANTETHEINE ADENYLYLTRANSFERASE"/>
    <property type="match status" value="1"/>
</dbReference>
<dbReference type="GO" id="GO:0016779">
    <property type="term" value="F:nucleotidyltransferase activity"/>
    <property type="evidence" value="ECO:0007669"/>
    <property type="project" value="UniProtKB-KW"/>
</dbReference>
<evidence type="ECO:0000259" key="3">
    <source>
        <dbReference type="PROSITE" id="PS51462"/>
    </source>
</evidence>
<dbReference type="Gene3D" id="3.90.79.10">
    <property type="entry name" value="Nucleoside Triphosphate Pyrophosphohydrolase"/>
    <property type="match status" value="1"/>
</dbReference>
<dbReference type="SUPFAM" id="SSF55811">
    <property type="entry name" value="Nudix"/>
    <property type="match status" value="1"/>
</dbReference>
<dbReference type="PANTHER" id="PTHR21342:SF0">
    <property type="entry name" value="BIFUNCTIONAL NMN ADENYLYLTRANSFERASE_NUDIX HYDROLASE"/>
    <property type="match status" value="1"/>
</dbReference>
<dbReference type="Pfam" id="PF01467">
    <property type="entry name" value="CTP_transf_like"/>
    <property type="match status" value="1"/>
</dbReference>
<dbReference type="GO" id="GO:0016787">
    <property type="term" value="F:hydrolase activity"/>
    <property type="evidence" value="ECO:0007669"/>
    <property type="project" value="UniProtKB-KW"/>
</dbReference>
<dbReference type="CDD" id="cd18873">
    <property type="entry name" value="NUDIX_NadM_like"/>
    <property type="match status" value="1"/>
</dbReference>
<gene>
    <name evidence="4" type="ORF">NCTC13294_00301</name>
</gene>
<dbReference type="Gene3D" id="3.40.50.620">
    <property type="entry name" value="HUPs"/>
    <property type="match status" value="1"/>
</dbReference>
<dbReference type="AlphaFoldDB" id="A0A381DYS9"/>
<dbReference type="PROSITE" id="PS51462">
    <property type="entry name" value="NUDIX"/>
    <property type="match status" value="1"/>
</dbReference>
<organism evidence="4 5">
    <name type="scientific">Cardiobacterium valvarum</name>
    <dbReference type="NCBI Taxonomy" id="194702"/>
    <lineage>
        <taxon>Bacteria</taxon>
        <taxon>Pseudomonadati</taxon>
        <taxon>Pseudomonadota</taxon>
        <taxon>Gammaproteobacteria</taxon>
        <taxon>Cardiobacteriales</taxon>
        <taxon>Cardiobacteriaceae</taxon>
        <taxon>Cardiobacterium</taxon>
    </lineage>
</organism>
<accession>A0A381DYS9</accession>
<evidence type="ECO:0000313" key="5">
    <source>
        <dbReference type="Proteomes" id="UP000254572"/>
    </source>
</evidence>
<keyword evidence="4" id="KW-0378">Hydrolase</keyword>
<dbReference type="InterPro" id="IPR015797">
    <property type="entry name" value="NUDIX_hydrolase-like_dom_sf"/>
</dbReference>
<evidence type="ECO:0000256" key="2">
    <source>
        <dbReference type="ARBA" id="ARBA00022695"/>
    </source>
</evidence>
<keyword evidence="2 4" id="KW-0548">Nucleotidyltransferase</keyword>
<evidence type="ECO:0000313" key="4">
    <source>
        <dbReference type="EMBL" id="SUX18567.1"/>
    </source>
</evidence>
<dbReference type="InterPro" id="IPR014729">
    <property type="entry name" value="Rossmann-like_a/b/a_fold"/>
</dbReference>
<keyword evidence="1 4" id="KW-0808">Transferase</keyword>
<protein>
    <submittedName>
        <fullName evidence="4">Bifunctional NMN adenylyltransferase/Nudix hydrolase</fullName>
    </submittedName>
</protein>
<dbReference type="Proteomes" id="UP000254572">
    <property type="component" value="Unassembled WGS sequence"/>
</dbReference>
<dbReference type="OrthoDB" id="542521at2"/>
<dbReference type="RefSeq" id="WP_115610617.1">
    <property type="nucleotide sequence ID" value="NZ_JBHLZC010000001.1"/>
</dbReference>
<dbReference type="InterPro" id="IPR004821">
    <property type="entry name" value="Cyt_trans-like"/>
</dbReference>
<sequence length="338" mass="38468">MPHYDTLIYIGRFQPFHRGHLHMVQGALAHADHLIILCGSADVARSSRNPWTVAEREAMIRAALTPEENARITLRPIHDDPYHDERWVAQIKRTVADILAARGTPDATVALYGYEKDASSYYLRLFPQWDYLGAPRYRDLSATPLRERYFLLKDGEDWREAELPPAVEAALRTFRTTPDYRRLAAETRYVCDYKASWAGSPYPPIFVTVDNLITCDGHILLVERGGQPGCGLLALPGGFLNPEETLLTASLRELHEETGLRLDPAELISVRTADRPDRSAIGRVITHVHRYHLDGTLPPVQAADDAAKAYWHPLNDLRRDRFHEDHYHLIRDGLAEDR</sequence>
<dbReference type="SUPFAM" id="SSF52374">
    <property type="entry name" value="Nucleotidylyl transferase"/>
    <property type="match status" value="1"/>
</dbReference>
<dbReference type="Pfam" id="PF00293">
    <property type="entry name" value="NUDIX"/>
    <property type="match status" value="1"/>
</dbReference>